<keyword evidence="4" id="KW-1185">Reference proteome</keyword>
<reference evidence="1" key="2">
    <citation type="journal article" date="2021" name="PeerJ">
        <title>Extensive microbial diversity within the chicken gut microbiome revealed by metagenomics and culture.</title>
        <authorList>
            <person name="Gilroy R."/>
            <person name="Ravi A."/>
            <person name="Getino M."/>
            <person name="Pursley I."/>
            <person name="Horton D.L."/>
            <person name="Alikhan N.F."/>
            <person name="Baker D."/>
            <person name="Gharbi K."/>
            <person name="Hall N."/>
            <person name="Watson M."/>
            <person name="Adriaenssens E.M."/>
            <person name="Foster-Nyarko E."/>
            <person name="Jarju S."/>
            <person name="Secka A."/>
            <person name="Antonio M."/>
            <person name="Oren A."/>
            <person name="Chaudhuri R.R."/>
            <person name="La Ragione R."/>
            <person name="Hildebrand F."/>
            <person name="Pallen M.J."/>
        </authorList>
    </citation>
    <scope>NUCLEOTIDE SEQUENCE</scope>
    <source>
        <strain evidence="1">CHK55-1828</strain>
    </source>
</reference>
<reference evidence="2 4" key="3">
    <citation type="journal article" date="2021" name="Sci. Rep.">
        <title>The distribution of antibiotic resistance genes in chicken gut microbiota commensals.</title>
        <authorList>
            <person name="Juricova H."/>
            <person name="Matiasovicova J."/>
            <person name="Kubasova T."/>
            <person name="Cejkova D."/>
            <person name="Rychlik I."/>
        </authorList>
    </citation>
    <scope>NUCLEOTIDE SEQUENCE [LARGE SCALE GENOMIC DNA]</scope>
    <source>
        <strain evidence="2 4">An772</strain>
    </source>
</reference>
<evidence type="ECO:0000313" key="4">
    <source>
        <dbReference type="Proteomes" id="UP000766986"/>
    </source>
</evidence>
<dbReference type="RefSeq" id="WP_022020275.1">
    <property type="nucleotide sequence ID" value="NZ_CALUIP010000015.1"/>
</dbReference>
<proteinExistence type="predicted"/>
<comment type="caution">
    <text evidence="1">The sequence shown here is derived from an EMBL/GenBank/DDBJ whole genome shotgun (WGS) entry which is preliminary data.</text>
</comment>
<accession>A0A921LBL3</accession>
<sequence length="295" mass="34822">MPKQKINGNFMSLQESHPLWEALETQPFWWSNILNDPELYVEVRKDNYINVYYYGGCVALIYWTKDGLMAETNRKYANDNFGAKALSNTSCYCNCQALFQSPENLDAIKRRIAEVYHKQPMQAETDSLKGVHISSEKMVQGKLILHSPYKFIDSELAYQTQGRKTMRIDLIELRNQMLVFVELKLITDSRLRHINDTPEIMEQMKKYHDFIHQDNHLEALKRYYHKILQIKRRIGIWEGKNTIESISTRPELLIIDTYSRMTKNRQTRIANIRKSLETGGSFFDFSIQKYQDLCK</sequence>
<reference evidence="2" key="1">
    <citation type="submission" date="2020-08" db="EMBL/GenBank/DDBJ databases">
        <authorList>
            <person name="Cejkova D."/>
            <person name="Kubasova T."/>
            <person name="Jahodarova E."/>
            <person name="Rychlik I."/>
        </authorList>
    </citation>
    <scope>NUCLEOTIDE SEQUENCE</scope>
    <source>
        <strain evidence="2">An772</strain>
    </source>
</reference>
<evidence type="ECO:0000313" key="2">
    <source>
        <dbReference type="EMBL" id="MBM6736102.1"/>
    </source>
</evidence>
<dbReference type="Proteomes" id="UP000766986">
    <property type="component" value="Unassembled WGS sequence"/>
</dbReference>
<reference evidence="1" key="4">
    <citation type="submission" date="2021-09" db="EMBL/GenBank/DDBJ databases">
        <authorList>
            <person name="Gilroy R."/>
        </authorList>
    </citation>
    <scope>NUCLEOTIDE SEQUENCE</scope>
    <source>
        <strain evidence="1">CHK55-1828</strain>
    </source>
</reference>
<dbReference type="Proteomes" id="UP000717835">
    <property type="component" value="Unassembled WGS sequence"/>
</dbReference>
<evidence type="ECO:0000313" key="3">
    <source>
        <dbReference type="Proteomes" id="UP000717835"/>
    </source>
</evidence>
<dbReference type="AlphaFoldDB" id="A0A921LBL3"/>
<dbReference type="EMBL" id="DYVX01000036">
    <property type="protein sequence ID" value="HJF91584.1"/>
    <property type="molecule type" value="Genomic_DNA"/>
</dbReference>
<evidence type="ECO:0000313" key="1">
    <source>
        <dbReference type="EMBL" id="HJF91584.1"/>
    </source>
</evidence>
<gene>
    <name evidence="2" type="ORF">H7U35_12855</name>
    <name evidence="1" type="ORF">K8W02_04255</name>
</gene>
<protein>
    <submittedName>
        <fullName evidence="1">Uncharacterized protein</fullName>
    </submittedName>
</protein>
<dbReference type="EMBL" id="JACLYZ010000037">
    <property type="protein sequence ID" value="MBM6736102.1"/>
    <property type="molecule type" value="Genomic_DNA"/>
</dbReference>
<name>A0A921LBL3_9BACT</name>
<organism evidence="1 3">
    <name type="scientific">Mediterranea massiliensis</name>
    <dbReference type="NCBI Taxonomy" id="1841865"/>
    <lineage>
        <taxon>Bacteria</taxon>
        <taxon>Pseudomonadati</taxon>
        <taxon>Bacteroidota</taxon>
        <taxon>Bacteroidia</taxon>
        <taxon>Bacteroidales</taxon>
        <taxon>Bacteroidaceae</taxon>
        <taxon>Mediterranea</taxon>
    </lineage>
</organism>